<feature type="transmembrane region" description="Helical" evidence="1">
    <location>
        <begin position="81"/>
        <end position="104"/>
    </location>
</feature>
<dbReference type="RefSeq" id="WP_271418030.1">
    <property type="nucleotide sequence ID" value="NZ_CP115668.1"/>
</dbReference>
<name>A0ABY7QYR2_9ACTN</name>
<organism evidence="2 3">
    <name type="scientific">Cutibacterium equinum</name>
    <dbReference type="NCBI Taxonomy" id="3016342"/>
    <lineage>
        <taxon>Bacteria</taxon>
        <taxon>Bacillati</taxon>
        <taxon>Actinomycetota</taxon>
        <taxon>Actinomycetes</taxon>
        <taxon>Propionibacteriales</taxon>
        <taxon>Propionibacteriaceae</taxon>
        <taxon>Cutibacterium</taxon>
    </lineage>
</organism>
<feature type="transmembrane region" description="Helical" evidence="1">
    <location>
        <begin position="139"/>
        <end position="160"/>
    </location>
</feature>
<protein>
    <recommendedName>
        <fullName evidence="4">ECF transporter S component</fullName>
    </recommendedName>
</protein>
<evidence type="ECO:0008006" key="4">
    <source>
        <dbReference type="Google" id="ProtNLM"/>
    </source>
</evidence>
<keyword evidence="1" id="KW-0812">Transmembrane</keyword>
<keyword evidence="3" id="KW-1185">Reference proteome</keyword>
<sequence>MFLFAPILWPRHAATAEQYADESLLVLLLAAVWLLITWCCLWLDSYRDSSALSWAVLMVVANTLIRQLLNAGGGFEFNYALPMLAGLAGGAPVGFLVGGTSALLSHLTLNLVTTPMPGQILAWGLFGLLGGLLHKLPSVWAWLVACPVSVAGGVVAGVLLNLTGWPTQEPEGSYFFFPMLDSWTNLVRLWGYSASTSFGWDLARGICSGILIAVVGLPALIKLRAVWGFQPQLTEFDLPAESPDEKLKLHEKQLDFREHWKGKPGE</sequence>
<keyword evidence="1" id="KW-0472">Membrane</keyword>
<keyword evidence="1" id="KW-1133">Transmembrane helix</keyword>
<gene>
    <name evidence="2" type="ORF">O6R08_10350</name>
</gene>
<evidence type="ECO:0000256" key="1">
    <source>
        <dbReference type="SAM" id="Phobius"/>
    </source>
</evidence>
<evidence type="ECO:0000313" key="2">
    <source>
        <dbReference type="EMBL" id="WCC79845.1"/>
    </source>
</evidence>
<accession>A0ABY7QYR2</accession>
<feature type="transmembrane region" description="Helical" evidence="1">
    <location>
        <begin position="172"/>
        <end position="190"/>
    </location>
</feature>
<evidence type="ECO:0000313" key="3">
    <source>
        <dbReference type="Proteomes" id="UP001212097"/>
    </source>
</evidence>
<dbReference type="EMBL" id="CP115668">
    <property type="protein sequence ID" value="WCC79845.1"/>
    <property type="molecule type" value="Genomic_DNA"/>
</dbReference>
<feature type="transmembrane region" description="Helical" evidence="1">
    <location>
        <begin position="202"/>
        <end position="221"/>
    </location>
</feature>
<reference evidence="2 3" key="1">
    <citation type="submission" date="2023-06" db="EMBL/GenBank/DDBJ databases">
        <title>The Gram-positive Non-spore-bearing Anaerobic Bacilli of Human Feces.</title>
        <authorList>
            <person name="Eggerth A.H."/>
        </authorList>
    </citation>
    <scope>NUCLEOTIDE SEQUENCE [LARGE SCALE GENOMIC DNA]</scope>
    <source>
        <strain evidence="2 3">CBA3108</strain>
    </source>
</reference>
<feature type="transmembrane region" description="Helical" evidence="1">
    <location>
        <begin position="116"/>
        <end position="133"/>
    </location>
</feature>
<proteinExistence type="predicted"/>
<dbReference type="Gene3D" id="1.10.1760.20">
    <property type="match status" value="1"/>
</dbReference>
<feature type="transmembrane region" description="Helical" evidence="1">
    <location>
        <begin position="23"/>
        <end position="44"/>
    </location>
</feature>
<dbReference type="Proteomes" id="UP001212097">
    <property type="component" value="Chromosome"/>
</dbReference>
<feature type="transmembrane region" description="Helical" evidence="1">
    <location>
        <begin position="51"/>
        <end position="69"/>
    </location>
</feature>